<dbReference type="EMBL" id="JACIBV010000001">
    <property type="protein sequence ID" value="MBB3731065.1"/>
    <property type="molecule type" value="Genomic_DNA"/>
</dbReference>
<dbReference type="RefSeq" id="WP_183656550.1">
    <property type="nucleotide sequence ID" value="NZ_BAAAXX010000162.1"/>
</dbReference>
<dbReference type="GeneID" id="95393180"/>
<feature type="transmembrane region" description="Helical" evidence="1">
    <location>
        <begin position="65"/>
        <end position="87"/>
    </location>
</feature>
<dbReference type="AlphaFoldDB" id="A0A7W5VGI2"/>
<dbReference type="Pfam" id="PF04020">
    <property type="entry name" value="Phage_holin_4_2"/>
    <property type="match status" value="1"/>
</dbReference>
<dbReference type="Proteomes" id="UP000579945">
    <property type="component" value="Unassembled WGS sequence"/>
</dbReference>
<keyword evidence="1" id="KW-0812">Transmembrane</keyword>
<gene>
    <name evidence="2" type="ORF">FHR33_006925</name>
</gene>
<protein>
    <submittedName>
        <fullName evidence="2">Putative membrane protein</fullName>
    </submittedName>
</protein>
<keyword evidence="3" id="KW-1185">Reference proteome</keyword>
<feature type="transmembrane region" description="Helical" evidence="1">
    <location>
        <begin position="99"/>
        <end position="121"/>
    </location>
</feature>
<comment type="caution">
    <text evidence="2">The sequence shown here is derived from an EMBL/GenBank/DDBJ whole genome shotgun (WGS) entry which is preliminary data.</text>
</comment>
<evidence type="ECO:0000313" key="2">
    <source>
        <dbReference type="EMBL" id="MBB3731065.1"/>
    </source>
</evidence>
<proteinExistence type="predicted"/>
<keyword evidence="1" id="KW-0472">Membrane</keyword>
<dbReference type="InterPro" id="IPR007165">
    <property type="entry name" value="Phage_holin_4_2"/>
</dbReference>
<sequence length="123" mass="13267">MKFIIKILVVAASLWVAIQFVDGVEITTPTGTANYWGTLLVVALIFGVINAVIKPIIETIGCAFYVLTLGLFALVVNAGLMLLTSWISSQIDVPFHVSGFWAAFWGALVVSIVSWVLSLVLPD</sequence>
<dbReference type="PANTHER" id="PTHR37309">
    <property type="entry name" value="SLR0284 PROTEIN"/>
    <property type="match status" value="1"/>
</dbReference>
<evidence type="ECO:0000256" key="1">
    <source>
        <dbReference type="SAM" id="Phobius"/>
    </source>
</evidence>
<name>A0A7W5VGI2_9ACTN</name>
<evidence type="ECO:0000313" key="3">
    <source>
        <dbReference type="Proteomes" id="UP000579945"/>
    </source>
</evidence>
<dbReference type="PANTHER" id="PTHR37309:SF1">
    <property type="entry name" value="SLR0284 PROTEIN"/>
    <property type="match status" value="1"/>
</dbReference>
<reference evidence="2 3" key="1">
    <citation type="submission" date="2020-08" db="EMBL/GenBank/DDBJ databases">
        <title>Sequencing the genomes of 1000 actinobacteria strains.</title>
        <authorList>
            <person name="Klenk H.-P."/>
        </authorList>
    </citation>
    <scope>NUCLEOTIDE SEQUENCE [LARGE SCALE GENOMIC DNA]</scope>
    <source>
        <strain evidence="2 3">DSM 44320</strain>
    </source>
</reference>
<feature type="transmembrane region" description="Helical" evidence="1">
    <location>
        <begin position="33"/>
        <end position="53"/>
    </location>
</feature>
<keyword evidence="1" id="KW-1133">Transmembrane helix</keyword>
<accession>A0A7W5VGI2</accession>
<organism evidence="2 3">
    <name type="scientific">Nonomuraea dietziae</name>
    <dbReference type="NCBI Taxonomy" id="65515"/>
    <lineage>
        <taxon>Bacteria</taxon>
        <taxon>Bacillati</taxon>
        <taxon>Actinomycetota</taxon>
        <taxon>Actinomycetes</taxon>
        <taxon>Streptosporangiales</taxon>
        <taxon>Streptosporangiaceae</taxon>
        <taxon>Nonomuraea</taxon>
    </lineage>
</organism>